<dbReference type="PIRSF" id="PIRSF006066">
    <property type="entry name" value="HI0050"/>
    <property type="match status" value="1"/>
</dbReference>
<evidence type="ECO:0000256" key="7">
    <source>
        <dbReference type="RuleBase" id="RU369079"/>
    </source>
</evidence>
<dbReference type="PANTHER" id="PTHR33362:SF5">
    <property type="entry name" value="C4-DICARBOXYLATE TRAP TRANSPORTER LARGE PERMEASE PROTEIN DCTM"/>
    <property type="match status" value="1"/>
</dbReference>
<feature type="domain" description="TRAP C4-dicarboxylate transport system permease DctM subunit" evidence="8">
    <location>
        <begin position="11"/>
        <end position="426"/>
    </location>
</feature>
<dbReference type="AlphaFoldDB" id="A0A2G1UJ36"/>
<feature type="transmembrane region" description="Helical" evidence="7">
    <location>
        <begin position="60"/>
        <end position="80"/>
    </location>
</feature>
<sequence>MSPVDIGLSCIGLLLVLLALRLPIGVALGLTAFTGIWWLRGSGAAFSLMGSTTFQFIAHWSLTAIPMFILMGAIAFHTGLTRTLFDAGRAWLSFLPGGLAIATNVSSAGFAAASGSSVAMAGAMSRLAVPEMLRAKYDPGLATGVVAASGTLGAFIPPSIPFVLYAVFMEASVGQLLMAGIIPGLLTMLAYAALIVIRVKLNPDLAPRTTDQYAMPEKLRLLARSWPLPVIVAGVVGGLYTGTVTATEAGAFGAFIAVIAAVVQGSFSWSAMREAVAETVQSTASIFLIAIGAVLFSRMLTLSQIPMSIGEWVGDYAVALWIFLIIVTIFYIILGMFLDPIGLMLVTLPVLAPFVIAFDINVIWFGVLVVKFIEIGLLTPPIGLNLFVVSAGVGESVPFGTIVRGTLWFLAAEAVVLALLMFFPEISLFLPSLMY</sequence>
<feature type="transmembrane region" description="Helical" evidence="7">
    <location>
        <begin position="6"/>
        <end position="39"/>
    </location>
</feature>
<evidence type="ECO:0000313" key="9">
    <source>
        <dbReference type="EMBL" id="PHQ14516.1"/>
    </source>
</evidence>
<evidence type="ECO:0000256" key="1">
    <source>
        <dbReference type="ARBA" id="ARBA00004429"/>
    </source>
</evidence>
<organism evidence="9 10">
    <name type="scientific">Marinobacter profundi</name>
    <dbReference type="NCBI Taxonomy" id="2666256"/>
    <lineage>
        <taxon>Bacteria</taxon>
        <taxon>Pseudomonadati</taxon>
        <taxon>Pseudomonadota</taxon>
        <taxon>Gammaproteobacteria</taxon>
        <taxon>Pseudomonadales</taxon>
        <taxon>Marinobacteraceae</taxon>
        <taxon>Marinobacter</taxon>
    </lineage>
</organism>
<keyword evidence="5 7" id="KW-1133">Transmembrane helix</keyword>
<dbReference type="GO" id="GO:0005886">
    <property type="term" value="C:plasma membrane"/>
    <property type="evidence" value="ECO:0007669"/>
    <property type="project" value="UniProtKB-SubCell"/>
</dbReference>
<keyword evidence="7" id="KW-0813">Transport</keyword>
<name>A0A2G1UJ36_9GAMM</name>
<feature type="transmembrane region" description="Helical" evidence="7">
    <location>
        <begin position="100"/>
        <end position="129"/>
    </location>
</feature>
<dbReference type="InterPro" id="IPR004681">
    <property type="entry name" value="TRAP_DctM"/>
</dbReference>
<comment type="subcellular location">
    <subcellularLocation>
        <location evidence="1 7">Cell inner membrane</location>
        <topology evidence="1 7">Multi-pass membrane protein</topology>
    </subcellularLocation>
</comment>
<evidence type="ECO:0000256" key="6">
    <source>
        <dbReference type="ARBA" id="ARBA00023136"/>
    </source>
</evidence>
<feature type="transmembrane region" description="Helical" evidence="7">
    <location>
        <begin position="252"/>
        <end position="272"/>
    </location>
</feature>
<feature type="transmembrane region" description="Helical" evidence="7">
    <location>
        <begin position="284"/>
        <end position="305"/>
    </location>
</feature>
<reference evidence="9 10" key="1">
    <citation type="submission" date="2017-09" db="EMBL/GenBank/DDBJ databases">
        <title>The draft genome sequences of Marinobacter sp. PWS21.</title>
        <authorList>
            <person name="Cao J."/>
        </authorList>
    </citation>
    <scope>NUCLEOTIDE SEQUENCE [LARGE SCALE GENOMIC DNA]</scope>
    <source>
        <strain evidence="9 10">PWS21</strain>
    </source>
</reference>
<keyword evidence="2" id="KW-1003">Cell membrane</keyword>
<dbReference type="RefSeq" id="WP_099615021.1">
    <property type="nucleotide sequence ID" value="NZ_KZ319372.1"/>
</dbReference>
<feature type="transmembrane region" description="Helical" evidence="7">
    <location>
        <begin position="407"/>
        <end position="430"/>
    </location>
</feature>
<feature type="transmembrane region" description="Helical" evidence="7">
    <location>
        <begin position="317"/>
        <end position="338"/>
    </location>
</feature>
<keyword evidence="6 7" id="KW-0472">Membrane</keyword>
<dbReference type="Proteomes" id="UP000231409">
    <property type="component" value="Unassembled WGS sequence"/>
</dbReference>
<keyword evidence="3 7" id="KW-0997">Cell inner membrane</keyword>
<keyword evidence="4 7" id="KW-0812">Transmembrane</keyword>
<evidence type="ECO:0000256" key="2">
    <source>
        <dbReference type="ARBA" id="ARBA00022475"/>
    </source>
</evidence>
<evidence type="ECO:0000256" key="5">
    <source>
        <dbReference type="ARBA" id="ARBA00022989"/>
    </source>
</evidence>
<comment type="similarity">
    <text evidence="7">Belongs to the TRAP transporter large permease family.</text>
</comment>
<feature type="transmembrane region" description="Helical" evidence="7">
    <location>
        <begin position="382"/>
        <end position="400"/>
    </location>
</feature>
<feature type="transmembrane region" description="Helical" evidence="7">
    <location>
        <begin position="350"/>
        <end position="370"/>
    </location>
</feature>
<dbReference type="NCBIfam" id="TIGR00786">
    <property type="entry name" value="dctM"/>
    <property type="match status" value="1"/>
</dbReference>
<comment type="function">
    <text evidence="7">Part of the tripartite ATP-independent periplasmic (TRAP) transport system.</text>
</comment>
<gene>
    <name evidence="9" type="ORF">CLH61_12155</name>
</gene>
<accession>A0A2G1UJ36</accession>
<evidence type="ECO:0000256" key="3">
    <source>
        <dbReference type="ARBA" id="ARBA00022519"/>
    </source>
</evidence>
<dbReference type="PANTHER" id="PTHR33362">
    <property type="entry name" value="SIALIC ACID TRAP TRANSPORTER PERMEASE PROTEIN SIAT-RELATED"/>
    <property type="match status" value="1"/>
</dbReference>
<evidence type="ECO:0000313" key="10">
    <source>
        <dbReference type="Proteomes" id="UP000231409"/>
    </source>
</evidence>
<comment type="caution">
    <text evidence="9">The sequence shown here is derived from an EMBL/GenBank/DDBJ whole genome shotgun (WGS) entry which is preliminary data.</text>
</comment>
<dbReference type="GO" id="GO:0022857">
    <property type="term" value="F:transmembrane transporter activity"/>
    <property type="evidence" value="ECO:0007669"/>
    <property type="project" value="UniProtKB-UniRule"/>
</dbReference>
<dbReference type="EMBL" id="NTFH01000009">
    <property type="protein sequence ID" value="PHQ14516.1"/>
    <property type="molecule type" value="Genomic_DNA"/>
</dbReference>
<dbReference type="InterPro" id="IPR010656">
    <property type="entry name" value="DctM"/>
</dbReference>
<feature type="transmembrane region" description="Helical" evidence="7">
    <location>
        <begin position="141"/>
        <end position="168"/>
    </location>
</feature>
<comment type="subunit">
    <text evidence="7">The complex comprises the extracytoplasmic solute receptor protein and the two transmembrane proteins.</text>
</comment>
<proteinExistence type="inferred from homology"/>
<protein>
    <recommendedName>
        <fullName evidence="7">TRAP transporter large permease protein</fullName>
    </recommendedName>
</protein>
<keyword evidence="10" id="KW-1185">Reference proteome</keyword>
<feature type="transmembrane region" description="Helical" evidence="7">
    <location>
        <begin position="221"/>
        <end position="240"/>
    </location>
</feature>
<evidence type="ECO:0000259" key="8">
    <source>
        <dbReference type="Pfam" id="PF06808"/>
    </source>
</evidence>
<evidence type="ECO:0000256" key="4">
    <source>
        <dbReference type="ARBA" id="ARBA00022692"/>
    </source>
</evidence>
<dbReference type="Pfam" id="PF06808">
    <property type="entry name" value="DctM"/>
    <property type="match status" value="1"/>
</dbReference>
<feature type="transmembrane region" description="Helical" evidence="7">
    <location>
        <begin position="180"/>
        <end position="201"/>
    </location>
</feature>